<proteinExistence type="predicted"/>
<reference evidence="2" key="1">
    <citation type="submission" date="2021-06" db="EMBL/GenBank/DDBJ databases">
        <authorList>
            <person name="Kallberg Y."/>
            <person name="Tangrot J."/>
            <person name="Rosling A."/>
        </authorList>
    </citation>
    <scope>NUCLEOTIDE SEQUENCE</scope>
    <source>
        <strain evidence="2">BR232B</strain>
    </source>
</reference>
<evidence type="ECO:0000256" key="1">
    <source>
        <dbReference type="SAM" id="MobiDB-lite"/>
    </source>
</evidence>
<gene>
    <name evidence="2" type="ORF">PBRASI_LOCUS9618</name>
</gene>
<accession>A0A9N9GVU9</accession>
<dbReference type="AlphaFoldDB" id="A0A9N9GVU9"/>
<evidence type="ECO:0000313" key="3">
    <source>
        <dbReference type="Proteomes" id="UP000789739"/>
    </source>
</evidence>
<feature type="region of interest" description="Disordered" evidence="1">
    <location>
        <begin position="75"/>
        <end position="148"/>
    </location>
</feature>
<sequence length="148" mass="16851">MGKYKTSTKRIYQIWRGEEANRVLWDQPIPHDDDDDSNQNLNILHDVFTSDNNSSNINDIIYSKVSLDKSAEITRPKTSQRLEAQLPQNSNSSRAVKKSVSSDRNKVPCLKETPPTGLQSNNISRRKNDLEKLLKDTERLAPMLPSLS</sequence>
<keyword evidence="3" id="KW-1185">Reference proteome</keyword>
<feature type="non-terminal residue" evidence="2">
    <location>
        <position position="148"/>
    </location>
</feature>
<dbReference type="EMBL" id="CAJVPI010002201">
    <property type="protein sequence ID" value="CAG8638106.1"/>
    <property type="molecule type" value="Genomic_DNA"/>
</dbReference>
<protein>
    <submittedName>
        <fullName evidence="2">3313_t:CDS:1</fullName>
    </submittedName>
</protein>
<evidence type="ECO:0000313" key="2">
    <source>
        <dbReference type="EMBL" id="CAG8638106.1"/>
    </source>
</evidence>
<organism evidence="2 3">
    <name type="scientific">Paraglomus brasilianum</name>
    <dbReference type="NCBI Taxonomy" id="144538"/>
    <lineage>
        <taxon>Eukaryota</taxon>
        <taxon>Fungi</taxon>
        <taxon>Fungi incertae sedis</taxon>
        <taxon>Mucoromycota</taxon>
        <taxon>Glomeromycotina</taxon>
        <taxon>Glomeromycetes</taxon>
        <taxon>Paraglomerales</taxon>
        <taxon>Paraglomeraceae</taxon>
        <taxon>Paraglomus</taxon>
    </lineage>
</organism>
<dbReference type="OrthoDB" id="2410202at2759"/>
<name>A0A9N9GVU9_9GLOM</name>
<feature type="compositionally biased region" description="Basic and acidic residues" evidence="1">
    <location>
        <begin position="126"/>
        <end position="139"/>
    </location>
</feature>
<dbReference type="Proteomes" id="UP000789739">
    <property type="component" value="Unassembled WGS sequence"/>
</dbReference>
<feature type="compositionally biased region" description="Polar residues" evidence="1">
    <location>
        <begin position="76"/>
        <end position="94"/>
    </location>
</feature>
<comment type="caution">
    <text evidence="2">The sequence shown here is derived from an EMBL/GenBank/DDBJ whole genome shotgun (WGS) entry which is preliminary data.</text>
</comment>